<keyword evidence="2" id="KW-1133">Transmembrane helix</keyword>
<feature type="transmembrane region" description="Helical" evidence="2">
    <location>
        <begin position="1017"/>
        <end position="1039"/>
    </location>
</feature>
<feature type="compositionally biased region" description="Polar residues" evidence="1">
    <location>
        <begin position="808"/>
        <end position="827"/>
    </location>
</feature>
<name>A0A0M5L053_9GAMM</name>
<dbReference type="PRINTS" id="PR00702">
    <property type="entry name" value="ACRIFLAVINRP"/>
</dbReference>
<dbReference type="RefSeq" id="WP_053819836.1">
    <property type="nucleotide sequence ID" value="NZ_CP006911.1"/>
</dbReference>
<evidence type="ECO:0000313" key="3">
    <source>
        <dbReference type="EMBL" id="ALE01623.1"/>
    </source>
</evidence>
<sequence length="1061" mass="116748">MEAFLEFLVKQKKFAIVFSLAFIAIGVLSVVGMQRDQFPTVDFEVLSVTTAYPGASPEDVEKKVTNIIEDELLGVSGIKEITSSSREGLSSIIVTLEADLKDVTTVKNDVRNAVNRVKSFPEEVTDLPAVVDFNVSDFPVLTVNIDSTSGNFDQARQITDELQVSLSRIKGVAAVDNPSYLESEIQIKVNPVKLDKFNMSINEVIAAISSRNARFTVGGNNQESLEKNIVILSEFESIDDIKNVVIKSSFDGPVIRLGDIAEVFRGQEEEMSITRVNGTKGFVLQVRKQAQADIIRTVKRVREKVSEIQVNIPDDINIFYTDDSSEAVENRLDIIIKNGYIGLALVLVVLGIFLSIKTAFWVAVSIPVTLLGTVFGLGLTGNTINLISLSGFILVLGIVVDDSIVIAESIHHYKSKEGSLYKNVVTGLKRVILPVITTIISTMLVMSSFFLMGGVLGKFIYVLPVVVIFALGISFLEITFALPAHLATPNKSGKQKTWFIPVENFYNKCMYRFLRWRYLIVPIFIALLVYSAMFAMKNIPFNLFPSRGATVMFANIEAPNGSSASYTENIVIDVENLIVSEIGDDLKSYTSKVGAYFTNKADIEIALSPTSDRERTAEDMQEKLKELVKSVEGAEEIKISLLRPGPPQGADIEVTLVSDNDSQRALAADRLEEILKTIKGVDNINRNDEIGKPRIETVLDFDEMARLGVDYSSVYRHLRTAFSGSYVTDATIAGKDEDIRIYIGENDYTENFIKNTSVKNRQGNSIPMSQFSTLREIAGEPDYNHLDGDRSIKVTASIADGRPRGRPSSVQKDQSENQNTGELQSLDQKPEGAPKARGGRPPSKTIILAQALKELNAAVDYPQVSVITAGGAQESIDSLQDFLRAFVVAICGIYLLLAILFNSYSQPMLVLAAVPFSLIGVVWAFYFHGEPLSFFALTGSLALMGVIVNDSLVMVSHLNYIKAKSAELEDKIVWIARGSRDRLRAVVLTTLTTMAGVLPLAYGIGGTDVFLQPMVLALGYGLIFGTVLTLILLPCMYMMNYDFINMLGRIRAKFSRKKTTA</sequence>
<keyword evidence="2" id="KW-0812">Transmembrane</keyword>
<dbReference type="Gene3D" id="3.30.70.1430">
    <property type="entry name" value="Multidrug efflux transporter AcrB pore domain"/>
    <property type="match status" value="2"/>
</dbReference>
<dbReference type="SUPFAM" id="SSF82866">
    <property type="entry name" value="Multidrug efflux transporter AcrB transmembrane domain"/>
    <property type="match status" value="2"/>
</dbReference>
<feature type="transmembrane region" description="Helical" evidence="2">
    <location>
        <begin position="932"/>
        <end position="955"/>
    </location>
</feature>
<feature type="region of interest" description="Disordered" evidence="1">
    <location>
        <begin position="797"/>
        <end position="842"/>
    </location>
</feature>
<dbReference type="KEGG" id="tsn:W908_02795"/>
<dbReference type="GO" id="GO:0005886">
    <property type="term" value="C:plasma membrane"/>
    <property type="evidence" value="ECO:0007669"/>
    <property type="project" value="TreeGrafter"/>
</dbReference>
<dbReference type="SUPFAM" id="SSF82714">
    <property type="entry name" value="Multidrug efflux transporter AcrB TolC docking domain, DN and DC subdomains"/>
    <property type="match status" value="2"/>
</dbReference>
<reference evidence="3 4" key="1">
    <citation type="journal article" date="2015" name="Genome Announc.">
        <title>Genome Sequence of 'Candidatus Thioglobus singularis' Strain PS1, a Mixotroph from the SUP05 Clade of Marine Gammaproteobacteria.</title>
        <authorList>
            <person name="Marshall K.T."/>
            <person name="Morris R.M."/>
        </authorList>
    </citation>
    <scope>NUCLEOTIDE SEQUENCE [LARGE SCALE GENOMIC DNA]</scope>
    <source>
        <strain evidence="3 4">PS1</strain>
    </source>
</reference>
<dbReference type="Gene3D" id="1.20.1640.10">
    <property type="entry name" value="Multidrug efflux transporter AcrB transmembrane domain"/>
    <property type="match status" value="3"/>
</dbReference>
<dbReference type="EMBL" id="CP006911">
    <property type="protein sequence ID" value="ALE01623.1"/>
    <property type="molecule type" value="Genomic_DNA"/>
</dbReference>
<dbReference type="AlphaFoldDB" id="A0A0M5L053"/>
<dbReference type="InterPro" id="IPR027463">
    <property type="entry name" value="AcrB_DN_DC_subdom"/>
</dbReference>
<feature type="transmembrane region" description="Helical" evidence="2">
    <location>
        <begin position="908"/>
        <end position="926"/>
    </location>
</feature>
<dbReference type="GO" id="GO:0042910">
    <property type="term" value="F:xenobiotic transmembrane transporter activity"/>
    <property type="evidence" value="ECO:0007669"/>
    <property type="project" value="TreeGrafter"/>
</dbReference>
<evidence type="ECO:0000313" key="4">
    <source>
        <dbReference type="Proteomes" id="UP000068905"/>
    </source>
</evidence>
<organism evidence="3 4">
    <name type="scientific">Candidatus Pseudothioglobus singularis PS1</name>
    <dbReference type="NCBI Taxonomy" id="1125411"/>
    <lineage>
        <taxon>Bacteria</taxon>
        <taxon>Pseudomonadati</taxon>
        <taxon>Pseudomonadota</taxon>
        <taxon>Gammaproteobacteria</taxon>
        <taxon>Candidatus Pseudothioglobaceae</taxon>
        <taxon>Candidatus Pseudothioglobus</taxon>
    </lineage>
</organism>
<feature type="transmembrane region" description="Helical" evidence="2">
    <location>
        <begin position="985"/>
        <end position="1005"/>
    </location>
</feature>
<feature type="transmembrane region" description="Helical" evidence="2">
    <location>
        <begin position="459"/>
        <end position="482"/>
    </location>
</feature>
<feature type="transmembrane region" description="Helical" evidence="2">
    <location>
        <begin position="882"/>
        <end position="901"/>
    </location>
</feature>
<feature type="transmembrane region" description="Helical" evidence="2">
    <location>
        <begin position="431"/>
        <end position="453"/>
    </location>
</feature>
<evidence type="ECO:0000256" key="1">
    <source>
        <dbReference type="SAM" id="MobiDB-lite"/>
    </source>
</evidence>
<dbReference type="PATRIC" id="fig|1125411.7.peg.549"/>
<feature type="transmembrane region" description="Helical" evidence="2">
    <location>
        <begin position="516"/>
        <end position="536"/>
    </location>
</feature>
<dbReference type="Pfam" id="PF00873">
    <property type="entry name" value="ACR_tran"/>
    <property type="match status" value="2"/>
</dbReference>
<gene>
    <name evidence="3" type="ORF">W908_02795</name>
</gene>
<dbReference type="SUPFAM" id="SSF82693">
    <property type="entry name" value="Multidrug efflux transporter AcrB pore domain, PN1, PN2, PC1 and PC2 subdomains"/>
    <property type="match status" value="3"/>
</dbReference>
<dbReference type="PANTHER" id="PTHR32063">
    <property type="match status" value="1"/>
</dbReference>
<dbReference type="STRING" id="1125411.W908_02795"/>
<dbReference type="Proteomes" id="UP000068905">
    <property type="component" value="Chromosome"/>
</dbReference>
<dbReference type="Gene3D" id="3.30.70.1440">
    <property type="entry name" value="Multidrug efflux transporter AcrB pore domain"/>
    <property type="match status" value="1"/>
</dbReference>
<protein>
    <submittedName>
        <fullName evidence="3">Acriflavin resistance protein</fullName>
    </submittedName>
</protein>
<feature type="transmembrane region" description="Helical" evidence="2">
    <location>
        <begin position="340"/>
        <end position="364"/>
    </location>
</feature>
<dbReference type="OrthoDB" id="5287122at2"/>
<proteinExistence type="predicted"/>
<keyword evidence="2" id="KW-0472">Membrane</keyword>
<dbReference type="Gene3D" id="3.30.70.1320">
    <property type="entry name" value="Multidrug efflux transporter AcrB pore domain like"/>
    <property type="match status" value="1"/>
</dbReference>
<keyword evidence="4" id="KW-1185">Reference proteome</keyword>
<accession>A0A0M5L053</accession>
<feature type="transmembrane region" description="Helical" evidence="2">
    <location>
        <begin position="384"/>
        <end position="410"/>
    </location>
</feature>
<evidence type="ECO:0000256" key="2">
    <source>
        <dbReference type="SAM" id="Phobius"/>
    </source>
</evidence>
<dbReference type="InterPro" id="IPR001036">
    <property type="entry name" value="Acrflvin-R"/>
</dbReference>
<dbReference type="PANTHER" id="PTHR32063:SF33">
    <property type="entry name" value="RND SUPERFAMILY EFFLUX PUMP PERMEASE COMPONENT"/>
    <property type="match status" value="1"/>
</dbReference>
<feature type="transmembrane region" description="Helical" evidence="2">
    <location>
        <begin position="14"/>
        <end position="33"/>
    </location>
</feature>
<dbReference type="Gene3D" id="3.30.2090.10">
    <property type="entry name" value="Multidrug efflux transporter AcrB TolC docking domain, DN and DC subdomains"/>
    <property type="match status" value="2"/>
</dbReference>